<evidence type="ECO:0000256" key="9">
    <source>
        <dbReference type="ARBA" id="ARBA00023203"/>
    </source>
</evidence>
<evidence type="ECO:0000313" key="12">
    <source>
        <dbReference type="Proteomes" id="UP000887574"/>
    </source>
</evidence>
<dbReference type="Gene3D" id="3.40.850.10">
    <property type="entry name" value="Kinesin motor domain"/>
    <property type="match status" value="1"/>
</dbReference>
<organism evidence="12 13">
    <name type="scientific">Ditylenchus dipsaci</name>
    <dbReference type="NCBI Taxonomy" id="166011"/>
    <lineage>
        <taxon>Eukaryota</taxon>
        <taxon>Metazoa</taxon>
        <taxon>Ecdysozoa</taxon>
        <taxon>Nematoda</taxon>
        <taxon>Chromadorea</taxon>
        <taxon>Rhabditida</taxon>
        <taxon>Tylenchina</taxon>
        <taxon>Tylenchomorpha</taxon>
        <taxon>Sphaerularioidea</taxon>
        <taxon>Anguinidae</taxon>
        <taxon>Anguininae</taxon>
        <taxon>Ditylenchus</taxon>
    </lineage>
</organism>
<protein>
    <submittedName>
        <fullName evidence="13">Myosin motor domain-containing protein</fullName>
    </submittedName>
</protein>
<reference evidence="13" key="1">
    <citation type="submission" date="2022-11" db="UniProtKB">
        <authorList>
            <consortium name="WormBaseParasite"/>
        </authorList>
    </citation>
    <scope>IDENTIFICATION</scope>
</reference>
<dbReference type="PROSITE" id="PS51456">
    <property type="entry name" value="MYOSIN_MOTOR"/>
    <property type="match status" value="1"/>
</dbReference>
<comment type="caution">
    <text evidence="10">Lacks conserved residue(s) required for the propagation of feature annotation.</text>
</comment>
<dbReference type="WBParaSite" id="jg13479">
    <property type="protein sequence ID" value="jg13479"/>
    <property type="gene ID" value="jg13479"/>
</dbReference>
<dbReference type="InterPro" id="IPR001609">
    <property type="entry name" value="Myosin_head_motor_dom-like"/>
</dbReference>
<dbReference type="InterPro" id="IPR027417">
    <property type="entry name" value="P-loop_NTPase"/>
</dbReference>
<evidence type="ECO:0000256" key="8">
    <source>
        <dbReference type="ARBA" id="ARBA00023175"/>
    </source>
</evidence>
<dbReference type="FunFam" id="1.10.10.820:FF:000001">
    <property type="entry name" value="Myosin heavy chain"/>
    <property type="match status" value="1"/>
</dbReference>
<dbReference type="GO" id="GO:0051015">
    <property type="term" value="F:actin filament binding"/>
    <property type="evidence" value="ECO:0007669"/>
    <property type="project" value="TreeGrafter"/>
</dbReference>
<evidence type="ECO:0000313" key="13">
    <source>
        <dbReference type="WBParaSite" id="jg13479"/>
    </source>
</evidence>
<dbReference type="AlphaFoldDB" id="A0A915CYF1"/>
<dbReference type="FunFam" id="1.20.58.530:FF:000005">
    <property type="entry name" value="unconventional myosin-IXa isoform X1"/>
    <property type="match status" value="1"/>
</dbReference>
<comment type="subcellular location">
    <subcellularLocation>
        <location evidence="1">Cytoplasm</location>
    </subcellularLocation>
</comment>
<feature type="binding site" evidence="10">
    <location>
        <begin position="14"/>
        <end position="21"/>
    </location>
    <ligand>
        <name>ATP</name>
        <dbReference type="ChEBI" id="CHEBI:30616"/>
    </ligand>
</feature>
<keyword evidence="5 10" id="KW-0067">ATP-binding</keyword>
<dbReference type="GO" id="GO:0005096">
    <property type="term" value="F:GTPase activator activity"/>
    <property type="evidence" value="ECO:0007669"/>
    <property type="project" value="InterPro"/>
</dbReference>
<dbReference type="Gene3D" id="1.20.120.720">
    <property type="entry name" value="Myosin VI head, motor domain, U50 subdomain"/>
    <property type="match status" value="1"/>
</dbReference>
<accession>A0A915CYF1</accession>
<dbReference type="PANTHER" id="PTHR46184">
    <property type="entry name" value="UNCONVENTIONAL MYOSIN-IXB-LIKE PROTEIN"/>
    <property type="match status" value="1"/>
</dbReference>
<keyword evidence="3" id="KW-0963">Cytoplasm</keyword>
<dbReference type="Gene3D" id="1.10.10.820">
    <property type="match status" value="1"/>
</dbReference>
<evidence type="ECO:0000256" key="6">
    <source>
        <dbReference type="ARBA" id="ARBA00023054"/>
    </source>
</evidence>
<evidence type="ECO:0000256" key="10">
    <source>
        <dbReference type="PROSITE-ProRule" id="PRU00782"/>
    </source>
</evidence>
<dbReference type="PRINTS" id="PR00193">
    <property type="entry name" value="MYOSINHEAVY"/>
</dbReference>
<dbReference type="GO" id="GO:0035556">
    <property type="term" value="P:intracellular signal transduction"/>
    <property type="evidence" value="ECO:0007669"/>
    <property type="project" value="InterPro"/>
</dbReference>
<dbReference type="Gene3D" id="1.20.58.530">
    <property type="match status" value="1"/>
</dbReference>
<dbReference type="Pfam" id="PF00063">
    <property type="entry name" value="Myosin_head"/>
    <property type="match status" value="1"/>
</dbReference>
<keyword evidence="7 10" id="KW-0518">Myosin</keyword>
<comment type="similarity">
    <text evidence="2 10">Belongs to the TRAFAC class myosin-kinesin ATPase superfamily. Myosin family.</text>
</comment>
<dbReference type="Proteomes" id="UP000887574">
    <property type="component" value="Unplaced"/>
</dbReference>
<evidence type="ECO:0000256" key="7">
    <source>
        <dbReference type="ARBA" id="ARBA00023123"/>
    </source>
</evidence>
<evidence type="ECO:0000259" key="11">
    <source>
        <dbReference type="PROSITE" id="PS51456"/>
    </source>
</evidence>
<sequence>MLRIKENQCVVISGESGSGKTESTNFLLHHLTTLSGGLKSSSGCSTIEQTLLSAGPVLEAFGNAVTVQNNNSSRFGKFIKVNYRENGMVSGANVEIYLLEKSRIISQAVGERNYHVFYYLLEGASDIERNQHFLLQPRDYYYLNQNNFFACESMNEKYEYERLKHSMEAVGFSASSQQKIFGMISAVLLLGNISFIKRPGYHSDENAYVENEELIGIVSQLLNIKTQQLHQALTVRKTVLKHDTVVSRYHVAEAVNTRDAMAKCLYDALFHWIVLRINQQLIRKETAMGNSKRVTTLEYWIFWFEDVGAQWNSFEQLCINYANEHLQAYFNQHIFQFEQEEYIKEGIAWTNIEYTDNTECVQLFQNKPYGILRLIDEESNINNGTDRSMLDKLNTFLKSNEYYEIPHKKEDAFIIAHYAGKVKYQITGFRDKNKDLMRQDVMGVLKSSKSSFVRELVGDPIAVYRWTLIR</sequence>
<keyword evidence="8 10" id="KW-0505">Motor protein</keyword>
<dbReference type="GO" id="GO:0005524">
    <property type="term" value="F:ATP binding"/>
    <property type="evidence" value="ECO:0007669"/>
    <property type="project" value="UniProtKB-UniRule"/>
</dbReference>
<name>A0A915CYF1_9BILA</name>
<evidence type="ECO:0000256" key="3">
    <source>
        <dbReference type="ARBA" id="ARBA00022490"/>
    </source>
</evidence>
<dbReference type="GO" id="GO:0016459">
    <property type="term" value="C:myosin complex"/>
    <property type="evidence" value="ECO:0007669"/>
    <property type="project" value="UniProtKB-KW"/>
</dbReference>
<dbReference type="GO" id="GO:0000146">
    <property type="term" value="F:microfilament motor activity"/>
    <property type="evidence" value="ECO:0007669"/>
    <property type="project" value="InterPro"/>
</dbReference>
<dbReference type="GO" id="GO:0005737">
    <property type="term" value="C:cytoplasm"/>
    <property type="evidence" value="ECO:0007669"/>
    <property type="project" value="UniProtKB-SubCell"/>
</dbReference>
<evidence type="ECO:0000256" key="4">
    <source>
        <dbReference type="ARBA" id="ARBA00022741"/>
    </source>
</evidence>
<dbReference type="SUPFAM" id="SSF52540">
    <property type="entry name" value="P-loop containing nucleoside triphosphate hydrolases"/>
    <property type="match status" value="1"/>
</dbReference>
<dbReference type="GO" id="GO:0005884">
    <property type="term" value="C:actin filament"/>
    <property type="evidence" value="ECO:0007669"/>
    <property type="project" value="TreeGrafter"/>
</dbReference>
<evidence type="ECO:0000256" key="2">
    <source>
        <dbReference type="ARBA" id="ARBA00008314"/>
    </source>
</evidence>
<proteinExistence type="inferred from homology"/>
<evidence type="ECO:0000256" key="5">
    <source>
        <dbReference type="ARBA" id="ARBA00022840"/>
    </source>
</evidence>
<dbReference type="SMART" id="SM00242">
    <property type="entry name" value="MYSc"/>
    <property type="match status" value="1"/>
</dbReference>
<keyword evidence="9 10" id="KW-0009">Actin-binding</keyword>
<keyword evidence="6" id="KW-0175">Coiled coil</keyword>
<feature type="domain" description="Myosin motor" evidence="11">
    <location>
        <begin position="1"/>
        <end position="470"/>
    </location>
</feature>
<evidence type="ECO:0000256" key="1">
    <source>
        <dbReference type="ARBA" id="ARBA00004496"/>
    </source>
</evidence>
<dbReference type="InterPro" id="IPR036961">
    <property type="entry name" value="Kinesin_motor_dom_sf"/>
</dbReference>
<keyword evidence="12" id="KW-1185">Reference proteome</keyword>
<dbReference type="InterPro" id="IPR046987">
    <property type="entry name" value="Myo9"/>
</dbReference>
<dbReference type="PANTHER" id="PTHR46184:SF5">
    <property type="entry name" value="UNCONVENTIONAL MYOSIN-IXA-LIKE"/>
    <property type="match status" value="1"/>
</dbReference>
<keyword evidence="4 10" id="KW-0547">Nucleotide-binding</keyword>